<dbReference type="PANTHER" id="PTHR12670">
    <property type="entry name" value="CERAMIDASE"/>
    <property type="match status" value="1"/>
</dbReference>
<keyword evidence="6" id="KW-0472">Membrane</keyword>
<proteinExistence type="inferred from homology"/>
<evidence type="ECO:0000256" key="5">
    <source>
        <dbReference type="RuleBase" id="RU366019"/>
    </source>
</evidence>
<dbReference type="InterPro" id="IPR006823">
    <property type="entry name" value="Ceramidase_alk"/>
</dbReference>
<sequence>MVVKERTTAEKWSTLVITCFALAVLGLFIAMGVYYVSPADDQDALAQARALPATTGTKYMIGVGIADVTGPAADVGMMGYAKLSQQTGGIHQRLYSRAYIVGDENGGNRFVFVSADIGMGSQIVRLEVLKLLEAKYPGVYTNQNVAFSGQHTHSGPGGYMQYLLYDVTTIGFNEQSFQAIVDGLFLSIQRAHNSIQPGYIYMNKGDVVDPTGADSHWANRNRSPASYEANPQEERDKYTYDVDKTMVLLKFVAEDGRDIGALNWFAVHPTSMNNTNHLISGDNKGYAAYLMERHFSPDKRPTDENIFVAAFAQSNLGDVTPNTKDPHCYYAGEDSHCDYLTSDCPDKEDFCVAFGPGDNMFESTAIIGERQYAKALELYEDEAQTSVPLTGPVGYIHQYVDMGNFTFPLKNGTEVTTCLPALGYSFAAGTIDGSGAFNFTQGDTTGSAFWDSVRDAIKEPTQELIDCHEPKPVLLPTGEGALSYWWYQANSAPWLEEEFRDSVKQKLVDENKWVEEDTEVVIAGLSNLYTHYVTTFEEYQIQRYEAASTIYGPHTLEAYQYQYENLTQAIATGEELDLGPQPPNFYEDGTVWGWPLTVIVDDEGEEFGTVLRDADAYYERGDRVNVTFQAGNPRNDLKLEDTFIKIFDVNNFGTVIHTDYDWCTRFYWKSTTRMTVPELIELIPDVILPDDPPTLPITLPENFTLPLDGIPGTGQSIAEIIWDIPDDTPYGKYRMCYYFDYKDSIVDITFPPGIDPVEPVSASACSSTFEIVEPTAVAGAVGIYGHLHLSCFMLFFLFIEKMLM</sequence>
<dbReference type="Proteomes" id="UP000694865">
    <property type="component" value="Unplaced"/>
</dbReference>
<keyword evidence="4 5" id="KW-0378">Hydrolase</keyword>
<feature type="transmembrane region" description="Helical" evidence="6">
    <location>
        <begin position="776"/>
        <end position="799"/>
    </location>
</feature>
<dbReference type="PANTHER" id="PTHR12670:SF1">
    <property type="entry name" value="NEUTRAL CERAMIDASE"/>
    <property type="match status" value="1"/>
</dbReference>
<keyword evidence="6" id="KW-1133">Transmembrane helix</keyword>
<evidence type="ECO:0000256" key="2">
    <source>
        <dbReference type="ARBA" id="ARBA00011891"/>
    </source>
</evidence>
<feature type="domain" description="Neutral/alkaline non-lysosomal ceramidase N-terminal" evidence="7">
    <location>
        <begin position="499"/>
        <end position="560"/>
    </location>
</feature>
<dbReference type="InterPro" id="IPR031329">
    <property type="entry name" value="NEUT/ALK_ceramidase_N"/>
</dbReference>
<dbReference type="RefSeq" id="XP_006823956.1">
    <property type="nucleotide sequence ID" value="XM_006823893.1"/>
</dbReference>
<dbReference type="Pfam" id="PF17048">
    <property type="entry name" value="Ceramidse_alk_C"/>
    <property type="match status" value="1"/>
</dbReference>
<accession>A0ABM0MVB5</accession>
<evidence type="ECO:0000313" key="9">
    <source>
        <dbReference type="Proteomes" id="UP000694865"/>
    </source>
</evidence>
<keyword evidence="9" id="KW-1185">Reference proteome</keyword>
<feature type="domain" description="Neutral/alkaline non-lysosomal ceramidase N-terminal" evidence="7">
    <location>
        <begin position="59"/>
        <end position="488"/>
    </location>
</feature>
<comment type="similarity">
    <text evidence="1 5">Belongs to the neutral ceramidase family.</text>
</comment>
<keyword evidence="5" id="KW-0746">Sphingolipid metabolism</keyword>
<evidence type="ECO:0000259" key="8">
    <source>
        <dbReference type="Pfam" id="PF17048"/>
    </source>
</evidence>
<dbReference type="GeneID" id="100378243"/>
<keyword evidence="5" id="KW-0443">Lipid metabolism</keyword>
<protein>
    <recommendedName>
        <fullName evidence="3 5">Neutral ceramidase</fullName>
        <ecNumber evidence="2 5">3.5.1.23</ecNumber>
    </recommendedName>
</protein>
<dbReference type="Pfam" id="PF04734">
    <property type="entry name" value="Ceramidase_alk"/>
    <property type="match status" value="2"/>
</dbReference>
<keyword evidence="6" id="KW-0812">Transmembrane</keyword>
<evidence type="ECO:0000256" key="4">
    <source>
        <dbReference type="ARBA" id="ARBA00022801"/>
    </source>
</evidence>
<name>A0ABM0MVB5_SACKO</name>
<dbReference type="Gene3D" id="2.60.40.2300">
    <property type="entry name" value="Neutral/alkaline non-lysosomal ceramidase, C-terminal domain"/>
    <property type="match status" value="1"/>
</dbReference>
<feature type="transmembrane region" description="Helical" evidence="6">
    <location>
        <begin position="12"/>
        <end position="36"/>
    </location>
</feature>
<dbReference type="InterPro" id="IPR038445">
    <property type="entry name" value="NCDase_C_sf"/>
</dbReference>
<dbReference type="InterPro" id="IPR031331">
    <property type="entry name" value="NEUT/ALK_ceramidase_C"/>
</dbReference>
<evidence type="ECO:0000259" key="7">
    <source>
        <dbReference type="Pfam" id="PF04734"/>
    </source>
</evidence>
<comment type="catalytic activity">
    <reaction evidence="5">
        <text>an N-acylsphing-4-enine + H2O = sphing-4-enine + a fatty acid</text>
        <dbReference type="Rhea" id="RHEA:20856"/>
        <dbReference type="ChEBI" id="CHEBI:15377"/>
        <dbReference type="ChEBI" id="CHEBI:28868"/>
        <dbReference type="ChEBI" id="CHEBI:52639"/>
        <dbReference type="ChEBI" id="CHEBI:57756"/>
        <dbReference type="EC" id="3.5.1.23"/>
    </reaction>
</comment>
<feature type="domain" description="Neutral/alkaline non-lysosomal ceramidase C-terminal" evidence="8">
    <location>
        <begin position="564"/>
        <end position="673"/>
    </location>
</feature>
<evidence type="ECO:0000256" key="6">
    <source>
        <dbReference type="SAM" id="Phobius"/>
    </source>
</evidence>
<gene>
    <name evidence="10" type="primary">LOC100378243</name>
</gene>
<evidence type="ECO:0000256" key="1">
    <source>
        <dbReference type="ARBA" id="ARBA00009835"/>
    </source>
</evidence>
<reference evidence="10" key="1">
    <citation type="submission" date="2025-08" db="UniProtKB">
        <authorList>
            <consortium name="RefSeq"/>
        </authorList>
    </citation>
    <scope>IDENTIFICATION</scope>
    <source>
        <tissue evidence="10">Testes</tissue>
    </source>
</reference>
<organism evidence="9 10">
    <name type="scientific">Saccoglossus kowalevskii</name>
    <name type="common">Acorn worm</name>
    <dbReference type="NCBI Taxonomy" id="10224"/>
    <lineage>
        <taxon>Eukaryota</taxon>
        <taxon>Metazoa</taxon>
        <taxon>Hemichordata</taxon>
        <taxon>Enteropneusta</taxon>
        <taxon>Harrimaniidae</taxon>
        <taxon>Saccoglossus</taxon>
    </lineage>
</organism>
<evidence type="ECO:0000256" key="3">
    <source>
        <dbReference type="ARBA" id="ARBA00019235"/>
    </source>
</evidence>
<dbReference type="EC" id="3.5.1.23" evidence="2 5"/>
<evidence type="ECO:0000313" key="10">
    <source>
        <dbReference type="RefSeq" id="XP_006823956.1"/>
    </source>
</evidence>